<dbReference type="PANTHER" id="PTHR31636">
    <property type="entry name" value="OSJNBA0084A10.13 PROTEIN-RELATED"/>
    <property type="match status" value="1"/>
</dbReference>
<feature type="short sequence motif" description="LXXLL motif" evidence="3">
    <location>
        <begin position="276"/>
        <end position="280"/>
    </location>
</feature>
<dbReference type="EMBL" id="JACEFO010001924">
    <property type="protein sequence ID" value="KAF8693488.1"/>
    <property type="molecule type" value="Genomic_DNA"/>
</dbReference>
<feature type="short sequence motif" description="VHIID" evidence="3">
    <location>
        <begin position="180"/>
        <end position="184"/>
    </location>
</feature>
<evidence type="ECO:0000256" key="4">
    <source>
        <dbReference type="SAM" id="MobiDB-lite"/>
    </source>
</evidence>
<proteinExistence type="inferred from homology"/>
<dbReference type="Gramene" id="Dexi1B01G0016440.1">
    <property type="protein sequence ID" value="Dexi1B01G0016440.1:cds"/>
    <property type="gene ID" value="Dexi1B01G0016440"/>
</dbReference>
<evidence type="ECO:0008006" key="7">
    <source>
        <dbReference type="Google" id="ProtNLM"/>
    </source>
</evidence>
<evidence type="ECO:0000313" key="6">
    <source>
        <dbReference type="Proteomes" id="UP000636709"/>
    </source>
</evidence>
<dbReference type="PROSITE" id="PS50985">
    <property type="entry name" value="GRAS"/>
    <property type="match status" value="1"/>
</dbReference>
<comment type="caution">
    <text evidence="5">The sequence shown here is derived from an EMBL/GenBank/DDBJ whole genome shotgun (WGS) entry which is preliminary data.</text>
</comment>
<protein>
    <recommendedName>
        <fullName evidence="7">DELLA protein</fullName>
    </recommendedName>
</protein>
<feature type="region of interest" description="Disordered" evidence="4">
    <location>
        <begin position="473"/>
        <end position="497"/>
    </location>
</feature>
<accession>A0A835BCZ4</accession>
<evidence type="ECO:0000313" key="5">
    <source>
        <dbReference type="EMBL" id="KAF8693488.1"/>
    </source>
</evidence>
<dbReference type="Pfam" id="PF03514">
    <property type="entry name" value="GRAS"/>
    <property type="match status" value="1"/>
</dbReference>
<comment type="caution">
    <text evidence="3">Lacks conserved residue(s) required for the propagation of feature annotation.</text>
</comment>
<feature type="compositionally biased region" description="Gly residues" evidence="4">
    <location>
        <begin position="477"/>
        <end position="488"/>
    </location>
</feature>
<dbReference type="AlphaFoldDB" id="A0A835BCZ4"/>
<evidence type="ECO:0000256" key="2">
    <source>
        <dbReference type="ARBA" id="ARBA00023163"/>
    </source>
</evidence>
<name>A0A835BCZ4_9POAL</name>
<keyword evidence="1" id="KW-0805">Transcription regulation</keyword>
<feature type="region of interest" description="SAW" evidence="3">
    <location>
        <begin position="375"/>
        <end position="458"/>
    </location>
</feature>
<dbReference type="InterPro" id="IPR005202">
    <property type="entry name" value="TF_GRAS"/>
</dbReference>
<sequence>MSDNTPFGWLPMDPATAAALAGNLPHPFSAAAAHGVVYYLNLPQPLATVSTATAAAVVARQQRQNEEEDAAGVRMVHLLLTSAGAIQAGDHSTAQDSLTQARSILAGLPTSTGIGRIARHFVDALAQRISPASAAALPPPPPPVLADLHNHFYNAGPYLKFAFSTANKAILDAFRGCDRVHVVDLGIMQGHQWPSLIHAFSRRHGGPPHLRITGVGATASGDVLAEVGRRLRQFASSLDVPFTFREVRVDALDGIPGWMLGVVPGEALAINSVLQLHRLLAEDADDTAAIDAVLRLVTSLQPRVFTVVEQEADHNRPALLERFTNALFHYASMFDSMEAVMMGHRLRGGLAGGFGVVTRALAEALLRAEILDVVCGEGSARVERHEPMVRWRERLARAGLAQVLFGPDEARHAAAQLALATRMMVAGGRSAGYGIVECDGALALAWHGRALYAATAWRVATRWWAAAGNAVRDEGGSGRNGSSGGSSNGRGDWASFV</sequence>
<keyword evidence="2" id="KW-0804">Transcription</keyword>
<dbReference type="OrthoDB" id="631113at2759"/>
<feature type="region of interest" description="VHIID" evidence="3">
    <location>
        <begin position="149"/>
        <end position="214"/>
    </location>
</feature>
<feature type="region of interest" description="Leucine repeat II (LRII)" evidence="3">
    <location>
        <begin position="226"/>
        <end position="258"/>
    </location>
</feature>
<evidence type="ECO:0000256" key="3">
    <source>
        <dbReference type="PROSITE-ProRule" id="PRU01191"/>
    </source>
</evidence>
<gene>
    <name evidence="5" type="ORF">HU200_038885</name>
</gene>
<evidence type="ECO:0000256" key="1">
    <source>
        <dbReference type="ARBA" id="ARBA00023015"/>
    </source>
</evidence>
<reference evidence="5" key="1">
    <citation type="submission" date="2020-07" db="EMBL/GenBank/DDBJ databases">
        <title>Genome sequence and genetic diversity analysis of an under-domesticated orphan crop, white fonio (Digitaria exilis).</title>
        <authorList>
            <person name="Bennetzen J.L."/>
            <person name="Chen S."/>
            <person name="Ma X."/>
            <person name="Wang X."/>
            <person name="Yssel A.E.J."/>
            <person name="Chaluvadi S.R."/>
            <person name="Johnson M."/>
            <person name="Gangashetty P."/>
            <person name="Hamidou F."/>
            <person name="Sanogo M.D."/>
            <person name="Zwaenepoel A."/>
            <person name="Wallace J."/>
            <person name="Van De Peer Y."/>
            <person name="Van Deynze A."/>
        </authorList>
    </citation>
    <scope>NUCLEOTIDE SEQUENCE</scope>
    <source>
        <tissue evidence="5">Leaves</tissue>
    </source>
</reference>
<dbReference type="Proteomes" id="UP000636709">
    <property type="component" value="Unassembled WGS sequence"/>
</dbReference>
<comment type="similarity">
    <text evidence="3">Belongs to the GRAS family.</text>
</comment>
<organism evidence="5 6">
    <name type="scientific">Digitaria exilis</name>
    <dbReference type="NCBI Taxonomy" id="1010633"/>
    <lineage>
        <taxon>Eukaryota</taxon>
        <taxon>Viridiplantae</taxon>
        <taxon>Streptophyta</taxon>
        <taxon>Embryophyta</taxon>
        <taxon>Tracheophyta</taxon>
        <taxon>Spermatophyta</taxon>
        <taxon>Magnoliopsida</taxon>
        <taxon>Liliopsida</taxon>
        <taxon>Poales</taxon>
        <taxon>Poaceae</taxon>
        <taxon>PACMAD clade</taxon>
        <taxon>Panicoideae</taxon>
        <taxon>Panicodae</taxon>
        <taxon>Paniceae</taxon>
        <taxon>Anthephorinae</taxon>
        <taxon>Digitaria</taxon>
    </lineage>
</organism>
<keyword evidence="6" id="KW-1185">Reference proteome</keyword>